<dbReference type="InterPro" id="IPR024325">
    <property type="entry name" value="DUF3835"/>
</dbReference>
<feature type="compositionally biased region" description="Polar residues" evidence="1">
    <location>
        <begin position="173"/>
        <end position="185"/>
    </location>
</feature>
<proteinExistence type="predicted"/>
<evidence type="ECO:0000256" key="1">
    <source>
        <dbReference type="SAM" id="MobiDB-lite"/>
    </source>
</evidence>
<feature type="region of interest" description="Disordered" evidence="1">
    <location>
        <begin position="173"/>
        <end position="264"/>
    </location>
</feature>
<feature type="region of interest" description="Disordered" evidence="1">
    <location>
        <begin position="379"/>
        <end position="603"/>
    </location>
</feature>
<dbReference type="InterPro" id="IPR039553">
    <property type="entry name" value="Prefoldin-like"/>
</dbReference>
<accession>A0A6A6D1U8</accession>
<dbReference type="GeneID" id="54564540"/>
<dbReference type="SUPFAM" id="SSF46579">
    <property type="entry name" value="Prefoldin"/>
    <property type="match status" value="1"/>
</dbReference>
<evidence type="ECO:0000313" key="4">
    <source>
        <dbReference type="Proteomes" id="UP000799537"/>
    </source>
</evidence>
<dbReference type="OrthoDB" id="21413at2759"/>
<dbReference type="Pfam" id="PF12927">
    <property type="entry name" value="DUF3835"/>
    <property type="match status" value="1"/>
</dbReference>
<feature type="compositionally biased region" description="Basic and acidic residues" evidence="1">
    <location>
        <begin position="463"/>
        <end position="475"/>
    </location>
</feature>
<sequence length="661" mass="72744">MDLLRLEQQRQALEQQLQILRTSLKYWQTSEAELEGFKEEIETHSDDLDLETLSKTYNGDIVNEKEIRDIAGLDTPSPRGAQAILGVVARRQEYVQKNIETVQRQFWDAEAKLEELDFISVSSNRDGGNSGSLPLTEIHEELDDDGNVISSSLSHPEDSTAKIVDALRQAGVSQTELSDSASSKSAIEDTDDDGSEGAAPSTLPPAIVNLDKRGDLPQTNGNSTANDIGPNRPPIRKKSVSFTADTKPSPEPIRQESEDGKKTVSFNDKIAVMPAAPPADTRSVSFSTQVEEIPAEPAQVPPDAQANSTTAIQNDFRGTFKPGDKVHELNDDDDVVGAHIVIPEHESEEDARIRREMLDYHLHEVGHVVAQMDLDEGDMDEYESASASDFASSEYQDEDTPYTSGLSESEDDSEDEFGRTKKRVVSDDYHKEMQELERRLIGNMGPTPSEQELTGLDPDLDTGDVRRLVIREKRNSTSSVGSDGEKKTAGKKRVSFADALDVAEPSSPPLKAAKHEEGENTAPLADVVTERTASFEGPTAQERNTSRFTQARTAPISNDSNSSDVVMEDEASGGPIMADTLVERPTPKRTDAPSADESDPIMQRRELAAEYYRRRNEMIRQQGGFKAPADEDEIGELMEERDGKVKKVSRFKAARIQPSSS</sequence>
<feature type="compositionally biased region" description="Polar residues" evidence="1">
    <location>
        <begin position="217"/>
        <end position="226"/>
    </location>
</feature>
<keyword evidence="4" id="KW-1185">Reference proteome</keyword>
<name>A0A6A6D1U8_ZASCE</name>
<feature type="domain" description="DUF3835" evidence="2">
    <location>
        <begin position="577"/>
        <end position="656"/>
    </location>
</feature>
<reference evidence="3" key="1">
    <citation type="journal article" date="2020" name="Stud. Mycol.">
        <title>101 Dothideomycetes genomes: a test case for predicting lifestyles and emergence of pathogens.</title>
        <authorList>
            <person name="Haridas S."/>
            <person name="Albert R."/>
            <person name="Binder M."/>
            <person name="Bloem J."/>
            <person name="Labutti K."/>
            <person name="Salamov A."/>
            <person name="Andreopoulos B."/>
            <person name="Baker S."/>
            <person name="Barry K."/>
            <person name="Bills G."/>
            <person name="Bluhm B."/>
            <person name="Cannon C."/>
            <person name="Castanera R."/>
            <person name="Culley D."/>
            <person name="Daum C."/>
            <person name="Ezra D."/>
            <person name="Gonzalez J."/>
            <person name="Henrissat B."/>
            <person name="Kuo A."/>
            <person name="Liang C."/>
            <person name="Lipzen A."/>
            <person name="Lutzoni F."/>
            <person name="Magnuson J."/>
            <person name="Mondo S."/>
            <person name="Nolan M."/>
            <person name="Ohm R."/>
            <person name="Pangilinan J."/>
            <person name="Park H.-J."/>
            <person name="Ramirez L."/>
            <person name="Alfaro M."/>
            <person name="Sun H."/>
            <person name="Tritt A."/>
            <person name="Yoshinaga Y."/>
            <person name="Zwiers L.-H."/>
            <person name="Turgeon B."/>
            <person name="Goodwin S."/>
            <person name="Spatafora J."/>
            <person name="Crous P."/>
            <person name="Grigoriev I."/>
        </authorList>
    </citation>
    <scope>NUCLEOTIDE SEQUENCE</scope>
    <source>
        <strain evidence="3">ATCC 36951</strain>
    </source>
</reference>
<feature type="compositionally biased region" description="Basic and acidic residues" evidence="1">
    <location>
        <begin position="416"/>
        <end position="440"/>
    </location>
</feature>
<dbReference type="Pfam" id="PF13758">
    <property type="entry name" value="Prefoldin_3"/>
    <property type="match status" value="1"/>
</dbReference>
<gene>
    <name evidence="3" type="ORF">M409DRAFT_49542</name>
</gene>
<evidence type="ECO:0000313" key="3">
    <source>
        <dbReference type="EMBL" id="KAF2173043.1"/>
    </source>
</evidence>
<protein>
    <recommendedName>
        <fullName evidence="2">DUF3835 domain-containing protein</fullName>
    </recommendedName>
</protein>
<dbReference type="AlphaFoldDB" id="A0A6A6D1U8"/>
<dbReference type="EMBL" id="ML993580">
    <property type="protein sequence ID" value="KAF2173043.1"/>
    <property type="molecule type" value="Genomic_DNA"/>
</dbReference>
<feature type="compositionally biased region" description="Low complexity" evidence="1">
    <location>
        <begin position="384"/>
        <end position="394"/>
    </location>
</feature>
<dbReference type="Proteomes" id="UP000799537">
    <property type="component" value="Unassembled WGS sequence"/>
</dbReference>
<feature type="compositionally biased region" description="Polar residues" evidence="1">
    <location>
        <begin position="541"/>
        <end position="564"/>
    </location>
</feature>
<dbReference type="RefSeq" id="XP_033673932.1">
    <property type="nucleotide sequence ID" value="XM_033811268.1"/>
</dbReference>
<evidence type="ECO:0000259" key="2">
    <source>
        <dbReference type="Pfam" id="PF12927"/>
    </source>
</evidence>
<feature type="compositionally biased region" description="Basic and acidic residues" evidence="1">
    <location>
        <begin position="253"/>
        <end position="262"/>
    </location>
</feature>
<organism evidence="3 4">
    <name type="scientific">Zasmidium cellare ATCC 36951</name>
    <dbReference type="NCBI Taxonomy" id="1080233"/>
    <lineage>
        <taxon>Eukaryota</taxon>
        <taxon>Fungi</taxon>
        <taxon>Dikarya</taxon>
        <taxon>Ascomycota</taxon>
        <taxon>Pezizomycotina</taxon>
        <taxon>Dothideomycetes</taxon>
        <taxon>Dothideomycetidae</taxon>
        <taxon>Mycosphaerellales</taxon>
        <taxon>Mycosphaerellaceae</taxon>
        <taxon>Zasmidium</taxon>
    </lineage>
</organism>
<feature type="compositionally biased region" description="Basic and acidic residues" evidence="1">
    <location>
        <begin position="581"/>
        <end position="591"/>
    </location>
</feature>